<dbReference type="AlphaFoldDB" id="A0A4P9XLK0"/>
<feature type="compositionally biased region" description="Polar residues" evidence="4">
    <location>
        <begin position="1"/>
        <end position="17"/>
    </location>
</feature>
<dbReference type="OrthoDB" id="40902at2759"/>
<dbReference type="PROSITE" id="PS00108">
    <property type="entry name" value="PROTEIN_KINASE_ST"/>
    <property type="match status" value="1"/>
</dbReference>
<evidence type="ECO:0000256" key="3">
    <source>
        <dbReference type="PROSITE-ProRule" id="PRU10141"/>
    </source>
</evidence>
<evidence type="ECO:0000256" key="1">
    <source>
        <dbReference type="ARBA" id="ARBA00022741"/>
    </source>
</evidence>
<dbReference type="InterPro" id="IPR008271">
    <property type="entry name" value="Ser/Thr_kinase_AS"/>
</dbReference>
<proteinExistence type="predicted"/>
<dbReference type="GO" id="GO:0004672">
    <property type="term" value="F:protein kinase activity"/>
    <property type="evidence" value="ECO:0007669"/>
    <property type="project" value="InterPro"/>
</dbReference>
<evidence type="ECO:0000313" key="6">
    <source>
        <dbReference type="EMBL" id="RKP06695.1"/>
    </source>
</evidence>
<name>A0A4P9XLK0_9FUNG</name>
<dbReference type="STRING" id="78915.A0A4P9XLK0"/>
<dbReference type="Pfam" id="PF00069">
    <property type="entry name" value="Pkinase"/>
    <property type="match status" value="1"/>
</dbReference>
<feature type="region of interest" description="Disordered" evidence="4">
    <location>
        <begin position="496"/>
        <end position="583"/>
    </location>
</feature>
<feature type="domain" description="Protein kinase" evidence="5">
    <location>
        <begin position="119"/>
        <end position="390"/>
    </location>
</feature>
<dbReference type="Gene3D" id="3.30.200.20">
    <property type="entry name" value="Phosphorylase Kinase, domain 1"/>
    <property type="match status" value="1"/>
</dbReference>
<dbReference type="EMBL" id="KZ992835">
    <property type="protein sequence ID" value="RKP06695.1"/>
    <property type="molecule type" value="Genomic_DNA"/>
</dbReference>
<evidence type="ECO:0000259" key="5">
    <source>
        <dbReference type="PROSITE" id="PS50011"/>
    </source>
</evidence>
<reference evidence="7" key="1">
    <citation type="journal article" date="2018" name="Nat. Microbiol.">
        <title>Leveraging single-cell genomics to expand the fungal tree of life.</title>
        <authorList>
            <person name="Ahrendt S.R."/>
            <person name="Quandt C.A."/>
            <person name="Ciobanu D."/>
            <person name="Clum A."/>
            <person name="Salamov A."/>
            <person name="Andreopoulos B."/>
            <person name="Cheng J.F."/>
            <person name="Woyke T."/>
            <person name="Pelin A."/>
            <person name="Henrissat B."/>
            <person name="Reynolds N.K."/>
            <person name="Benny G.L."/>
            <person name="Smith M.E."/>
            <person name="James T.Y."/>
            <person name="Grigoriev I.V."/>
        </authorList>
    </citation>
    <scope>NUCLEOTIDE SEQUENCE [LARGE SCALE GENOMIC DNA]</scope>
    <source>
        <strain evidence="7">RSA 1356</strain>
    </source>
</reference>
<keyword evidence="6" id="KW-0808">Transferase</keyword>
<dbReference type="PROSITE" id="PS00107">
    <property type="entry name" value="PROTEIN_KINASE_ATP"/>
    <property type="match status" value="1"/>
</dbReference>
<evidence type="ECO:0000256" key="4">
    <source>
        <dbReference type="SAM" id="MobiDB-lite"/>
    </source>
</evidence>
<organism evidence="6 7">
    <name type="scientific">Thamnocephalis sphaerospora</name>
    <dbReference type="NCBI Taxonomy" id="78915"/>
    <lineage>
        <taxon>Eukaryota</taxon>
        <taxon>Fungi</taxon>
        <taxon>Fungi incertae sedis</taxon>
        <taxon>Zoopagomycota</taxon>
        <taxon>Zoopagomycotina</taxon>
        <taxon>Zoopagomycetes</taxon>
        <taxon>Zoopagales</taxon>
        <taxon>Sigmoideomycetaceae</taxon>
        <taxon>Thamnocephalis</taxon>
    </lineage>
</organism>
<evidence type="ECO:0000256" key="2">
    <source>
        <dbReference type="ARBA" id="ARBA00022840"/>
    </source>
</evidence>
<feature type="compositionally biased region" description="Basic and acidic residues" evidence="4">
    <location>
        <begin position="555"/>
        <end position="574"/>
    </location>
</feature>
<dbReference type="Proteomes" id="UP000271241">
    <property type="component" value="Unassembled WGS sequence"/>
</dbReference>
<gene>
    <name evidence="6" type="ORF">THASP1DRAFT_31494</name>
</gene>
<keyword evidence="7" id="KW-1185">Reference proteome</keyword>
<dbReference type="InterPro" id="IPR017441">
    <property type="entry name" value="Protein_kinase_ATP_BS"/>
</dbReference>
<dbReference type="FunFam" id="1.10.510.10:FF:000571">
    <property type="entry name" value="Maternal embryonic leucine zipper kinase"/>
    <property type="match status" value="1"/>
</dbReference>
<dbReference type="PROSITE" id="PS50011">
    <property type="entry name" value="PROTEIN_KINASE_DOM"/>
    <property type="match status" value="1"/>
</dbReference>
<dbReference type="SMART" id="SM00220">
    <property type="entry name" value="S_TKc"/>
    <property type="match status" value="1"/>
</dbReference>
<dbReference type="InterPro" id="IPR000719">
    <property type="entry name" value="Prot_kinase_dom"/>
</dbReference>
<keyword evidence="2 3" id="KW-0067">ATP-binding</keyword>
<dbReference type="InterPro" id="IPR011009">
    <property type="entry name" value="Kinase-like_dom_sf"/>
</dbReference>
<sequence>MALCSPSPNNGSQTQPTQPMPQEYDKLTAQHPKQWDKLTTEQQHNLCGWFEVTGNTKNAGHGERINKNDTVLLKDGENLTITSTKDECIVFTFHSMDTMRQSKMDPSTDFQQKVGAKYWVTDEPLGSGSFANVYIAVTRDTMERCAVKVMKRDAFPSNIADKSGTNYLREVEPNIIKLYDFIETEQYIYLFMQLASGGDLFSYVRDKRCVPEQEAKFIAYQLLMGLRCIHAQGVSHRDIKPENILLLKRQQNPHVLITDFGMAKDMDEMTARKHTVCGTYHYLAPEVIVGTMKGDHKKDDKLQTHGYGREADLWSIGVVIYVMLSGTMAFGCSGDEIRDTISRVLHHSVEFPREEWNRISLQARHFIACLLRRHPADRMTVKEAIAHPWFLDDAEELEELYADVIGDHIKAPDAQPSNISCSINTGYSSENSQAVVGESPAMLQESVAAALASPAAMDNVSLPWSVHADDTRSVAMADESVEIPVMRGEVPSCILEDVPHTPTAAPQAEHDANHGNHAAHASPRGTLPAGSAGRSAARRDNSCLDASPDLDEEYDAMRSKRPRTGDHSLEEMRSVELLGSSLT</sequence>
<dbReference type="Gene3D" id="1.10.510.10">
    <property type="entry name" value="Transferase(Phosphotransferase) domain 1"/>
    <property type="match status" value="1"/>
</dbReference>
<evidence type="ECO:0000313" key="7">
    <source>
        <dbReference type="Proteomes" id="UP000271241"/>
    </source>
</evidence>
<dbReference type="SUPFAM" id="SSF56112">
    <property type="entry name" value="Protein kinase-like (PK-like)"/>
    <property type="match status" value="1"/>
</dbReference>
<dbReference type="PANTHER" id="PTHR24347">
    <property type="entry name" value="SERINE/THREONINE-PROTEIN KINASE"/>
    <property type="match status" value="1"/>
</dbReference>
<feature type="region of interest" description="Disordered" evidence="4">
    <location>
        <begin position="1"/>
        <end position="21"/>
    </location>
</feature>
<keyword evidence="6" id="KW-0418">Kinase</keyword>
<keyword evidence="1 3" id="KW-0547">Nucleotide-binding</keyword>
<accession>A0A4P9XLK0</accession>
<dbReference type="GO" id="GO:0005524">
    <property type="term" value="F:ATP binding"/>
    <property type="evidence" value="ECO:0007669"/>
    <property type="project" value="UniProtKB-UniRule"/>
</dbReference>
<feature type="binding site" evidence="3">
    <location>
        <position position="148"/>
    </location>
    <ligand>
        <name>ATP</name>
        <dbReference type="ChEBI" id="CHEBI:30616"/>
    </ligand>
</feature>
<protein>
    <submittedName>
        <fullName evidence="6">Kinase-like domain-containing protein</fullName>
    </submittedName>
</protein>